<keyword evidence="1" id="KW-0472">Membrane</keyword>
<keyword evidence="4" id="KW-1185">Reference proteome</keyword>
<dbReference type="InterPro" id="IPR025513">
    <property type="entry name" value="DUF4401"/>
</dbReference>
<dbReference type="Pfam" id="PF14351">
    <property type="entry name" value="DUF4401"/>
    <property type="match status" value="1"/>
</dbReference>
<keyword evidence="1" id="KW-1133">Transmembrane helix</keyword>
<feature type="transmembrane region" description="Helical" evidence="1">
    <location>
        <begin position="264"/>
        <end position="281"/>
    </location>
</feature>
<dbReference type="EMBL" id="BAABKE010000002">
    <property type="protein sequence ID" value="GAA5095417.1"/>
    <property type="molecule type" value="Genomic_DNA"/>
</dbReference>
<name>A0ABP9MI59_9GAMM</name>
<sequence length="318" mass="36637">MNSLNLRNLLLTGSAIVLMLFIMAFPTYLFVEVFQNKGATVFLLVIFAIGSSIYGYCIRQDNFMTTILKLSLFTSTYLLMLATLINYEYFFSISEKFLLLISALYFASMPLFFRNPFIRILTLTVALTIFNVVMTLYFPEIGMNTILILNLVTLVILGLSNYAIRYYTLLIALSLCLFLWSLWQSFGFHYIDVSLTTPTIIYILLGLSFIPHLLFQWKNQNIQYNICYLIGTISILILTYFLPISTIAGILLITISFYLQARTLHVIGILLFISSLFMYYYNLDSTLSTKGIILIITGIIILIMRYTIRYFGKIPHEH</sequence>
<feature type="transmembrane region" description="Helical" evidence="1">
    <location>
        <begin position="227"/>
        <end position="258"/>
    </location>
</feature>
<protein>
    <recommendedName>
        <fullName evidence="2">DUF4401 domain-containing protein</fullName>
    </recommendedName>
</protein>
<feature type="transmembrane region" description="Helical" evidence="1">
    <location>
        <begin position="70"/>
        <end position="91"/>
    </location>
</feature>
<comment type="caution">
    <text evidence="3">The sequence shown here is derived from an EMBL/GenBank/DDBJ whole genome shotgun (WGS) entry which is preliminary data.</text>
</comment>
<accession>A0ABP9MI59</accession>
<evidence type="ECO:0000313" key="4">
    <source>
        <dbReference type="Proteomes" id="UP001500631"/>
    </source>
</evidence>
<feature type="transmembrane region" description="Helical" evidence="1">
    <location>
        <begin position="37"/>
        <end position="58"/>
    </location>
</feature>
<evidence type="ECO:0000313" key="3">
    <source>
        <dbReference type="EMBL" id="GAA5095417.1"/>
    </source>
</evidence>
<feature type="transmembrane region" description="Helical" evidence="1">
    <location>
        <begin position="120"/>
        <end position="137"/>
    </location>
</feature>
<dbReference type="RefSeq" id="WP_077924586.1">
    <property type="nucleotide sequence ID" value="NZ_BAABKE010000002.1"/>
</dbReference>
<proteinExistence type="predicted"/>
<dbReference type="Proteomes" id="UP001500631">
    <property type="component" value="Unassembled WGS sequence"/>
</dbReference>
<feature type="transmembrane region" description="Helical" evidence="1">
    <location>
        <begin position="143"/>
        <end position="159"/>
    </location>
</feature>
<feature type="transmembrane region" description="Helical" evidence="1">
    <location>
        <begin position="293"/>
        <end position="312"/>
    </location>
</feature>
<feature type="transmembrane region" description="Helical" evidence="1">
    <location>
        <begin position="97"/>
        <end position="113"/>
    </location>
</feature>
<evidence type="ECO:0000259" key="2">
    <source>
        <dbReference type="Pfam" id="PF14351"/>
    </source>
</evidence>
<feature type="transmembrane region" description="Helical" evidence="1">
    <location>
        <begin position="9"/>
        <end position="31"/>
    </location>
</feature>
<evidence type="ECO:0000256" key="1">
    <source>
        <dbReference type="SAM" id="Phobius"/>
    </source>
</evidence>
<organism evidence="3 4">
    <name type="scientific">Wohlfahrtiimonas larvae</name>
    <dbReference type="NCBI Taxonomy" id="1157986"/>
    <lineage>
        <taxon>Bacteria</taxon>
        <taxon>Pseudomonadati</taxon>
        <taxon>Pseudomonadota</taxon>
        <taxon>Gammaproteobacteria</taxon>
        <taxon>Cardiobacteriales</taxon>
        <taxon>Ignatzschineriaceae</taxon>
        <taxon>Wohlfahrtiimonas</taxon>
    </lineage>
</organism>
<feature type="domain" description="DUF4401" evidence="2">
    <location>
        <begin position="9"/>
        <end position="307"/>
    </location>
</feature>
<feature type="transmembrane region" description="Helical" evidence="1">
    <location>
        <begin position="195"/>
        <end position="215"/>
    </location>
</feature>
<keyword evidence="1" id="KW-0812">Transmembrane</keyword>
<feature type="transmembrane region" description="Helical" evidence="1">
    <location>
        <begin position="166"/>
        <end position="183"/>
    </location>
</feature>
<reference evidence="4" key="1">
    <citation type="journal article" date="2019" name="Int. J. Syst. Evol. Microbiol.">
        <title>The Global Catalogue of Microorganisms (GCM) 10K type strain sequencing project: providing services to taxonomists for standard genome sequencing and annotation.</title>
        <authorList>
            <consortium name="The Broad Institute Genomics Platform"/>
            <consortium name="The Broad Institute Genome Sequencing Center for Infectious Disease"/>
            <person name="Wu L."/>
            <person name="Ma J."/>
        </authorList>
    </citation>
    <scope>NUCLEOTIDE SEQUENCE [LARGE SCALE GENOMIC DNA]</scope>
    <source>
        <strain evidence="4">JCM 18424</strain>
    </source>
</reference>
<gene>
    <name evidence="3" type="ORF">GCM10023338_04770</name>
</gene>